<dbReference type="HOGENOM" id="CLU_000445_94_2_5"/>
<evidence type="ECO:0000256" key="16">
    <source>
        <dbReference type="ARBA" id="ARBA00073143"/>
    </source>
</evidence>
<evidence type="ECO:0000256" key="15">
    <source>
        <dbReference type="ARBA" id="ARBA00059004"/>
    </source>
</evidence>
<name>Q0FK96_SALBH</name>
<evidence type="ECO:0000256" key="18">
    <source>
        <dbReference type="SAM" id="Phobius"/>
    </source>
</evidence>
<protein>
    <recommendedName>
        <fullName evidence="16">C4-dicarboxylate transport sensor protein DctB</fullName>
        <ecNumber evidence="3">2.7.13.3</ecNumber>
    </recommendedName>
</protein>
<evidence type="ECO:0000256" key="13">
    <source>
        <dbReference type="ARBA" id="ARBA00023012"/>
    </source>
</evidence>
<keyword evidence="17" id="KW-0175">Coiled coil</keyword>
<dbReference type="PRINTS" id="PR00344">
    <property type="entry name" value="BCTRLSENSOR"/>
</dbReference>
<keyword evidence="7" id="KW-0808">Transferase</keyword>
<reference evidence="20 21" key="1">
    <citation type="journal article" date="2010" name="J. Bacteriol.">
        <title>Genome sequences of Pelagibaca bermudensis HTCC2601T and Maritimibacter alkaliphilus HTCC2654T, the type strains of two marine Roseobacter genera.</title>
        <authorList>
            <person name="Thrash J.C."/>
            <person name="Cho J.C."/>
            <person name="Ferriera S."/>
            <person name="Johnson J."/>
            <person name="Vergin K.L."/>
            <person name="Giovannoni S.J."/>
        </authorList>
    </citation>
    <scope>NUCLEOTIDE SEQUENCE [LARGE SCALE GENOMIC DNA]</scope>
    <source>
        <strain evidence="21">DSM 26914 / JCM 13377 / KCTC 12554 / HTCC2601</strain>
    </source>
</reference>
<dbReference type="PROSITE" id="PS50109">
    <property type="entry name" value="HIS_KIN"/>
    <property type="match status" value="1"/>
</dbReference>
<dbReference type="FunFam" id="1.10.287.130:FF:000049">
    <property type="entry name" value="C4-dicarboxylate transport sensor protein DctB"/>
    <property type="match status" value="1"/>
</dbReference>
<keyword evidence="11" id="KW-0067">ATP-binding</keyword>
<dbReference type="EC" id="2.7.13.3" evidence="3"/>
<dbReference type="STRING" id="314265.R2601_22392"/>
<keyword evidence="12 18" id="KW-1133">Transmembrane helix</keyword>
<keyword evidence="8 18" id="KW-0812">Transmembrane</keyword>
<dbReference type="Proteomes" id="UP000006230">
    <property type="component" value="Unassembled WGS sequence"/>
</dbReference>
<proteinExistence type="predicted"/>
<dbReference type="InterPro" id="IPR005467">
    <property type="entry name" value="His_kinase_dom"/>
</dbReference>
<dbReference type="GO" id="GO:0005886">
    <property type="term" value="C:plasma membrane"/>
    <property type="evidence" value="ECO:0007669"/>
    <property type="project" value="UniProtKB-SubCell"/>
</dbReference>
<dbReference type="InterPro" id="IPR017055">
    <property type="entry name" value="Sig_transdc_His_kinase_DctB"/>
</dbReference>
<dbReference type="SMART" id="SM00388">
    <property type="entry name" value="HisKA"/>
    <property type="match status" value="1"/>
</dbReference>
<accession>Q0FK96</accession>
<dbReference type="GO" id="GO:0005524">
    <property type="term" value="F:ATP binding"/>
    <property type="evidence" value="ECO:0007669"/>
    <property type="project" value="UniProtKB-KW"/>
</dbReference>
<dbReference type="GO" id="GO:0000155">
    <property type="term" value="F:phosphorelay sensor kinase activity"/>
    <property type="evidence" value="ECO:0007669"/>
    <property type="project" value="InterPro"/>
</dbReference>
<keyword evidence="9" id="KW-0547">Nucleotide-binding</keyword>
<dbReference type="RefSeq" id="WP_007799612.1">
    <property type="nucleotide sequence ID" value="NZ_DS022276.1"/>
</dbReference>
<keyword evidence="10" id="KW-0418">Kinase</keyword>
<gene>
    <name evidence="20" type="ORF">R2601_22392</name>
</gene>
<keyword evidence="4" id="KW-1003">Cell membrane</keyword>
<dbReference type="PIRSF" id="PIRSF036431">
    <property type="entry name" value="STHK_DctB"/>
    <property type="match status" value="1"/>
</dbReference>
<evidence type="ECO:0000256" key="17">
    <source>
        <dbReference type="SAM" id="Coils"/>
    </source>
</evidence>
<dbReference type="InterPro" id="IPR003594">
    <property type="entry name" value="HATPase_dom"/>
</dbReference>
<dbReference type="SUPFAM" id="SSF47384">
    <property type="entry name" value="Homodimeric domain of signal transducing histidine kinase"/>
    <property type="match status" value="1"/>
</dbReference>
<evidence type="ECO:0000256" key="9">
    <source>
        <dbReference type="ARBA" id="ARBA00022741"/>
    </source>
</evidence>
<evidence type="ECO:0000256" key="10">
    <source>
        <dbReference type="ARBA" id="ARBA00022777"/>
    </source>
</evidence>
<feature type="coiled-coil region" evidence="17">
    <location>
        <begin position="323"/>
        <end position="357"/>
    </location>
</feature>
<comment type="catalytic activity">
    <reaction evidence="1">
        <text>ATP + protein L-histidine = ADP + protein N-phospho-L-histidine.</text>
        <dbReference type="EC" id="2.7.13.3"/>
    </reaction>
</comment>
<evidence type="ECO:0000259" key="19">
    <source>
        <dbReference type="PROSITE" id="PS50109"/>
    </source>
</evidence>
<evidence type="ECO:0000256" key="14">
    <source>
        <dbReference type="ARBA" id="ARBA00023136"/>
    </source>
</evidence>
<dbReference type="OrthoDB" id="7568856at2"/>
<evidence type="ECO:0000256" key="7">
    <source>
        <dbReference type="ARBA" id="ARBA00022679"/>
    </source>
</evidence>
<dbReference type="AlphaFoldDB" id="Q0FK96"/>
<dbReference type="PANTHER" id="PTHR43065">
    <property type="entry name" value="SENSOR HISTIDINE KINASE"/>
    <property type="match status" value="1"/>
</dbReference>
<evidence type="ECO:0000256" key="4">
    <source>
        <dbReference type="ARBA" id="ARBA00022475"/>
    </source>
</evidence>
<comment type="caution">
    <text evidence="20">The sequence shown here is derived from an EMBL/GenBank/DDBJ whole genome shotgun (WGS) entry which is preliminary data.</text>
</comment>
<dbReference type="Pfam" id="PF00512">
    <property type="entry name" value="HisKA"/>
    <property type="match status" value="1"/>
</dbReference>
<keyword evidence="5" id="KW-0997">Cell inner membrane</keyword>
<evidence type="ECO:0000313" key="20">
    <source>
        <dbReference type="EMBL" id="EAU44585.1"/>
    </source>
</evidence>
<comment type="function">
    <text evidence="15">Member of the two-component regulatory system DctB/DctD involved in the transport of C4-dicarboxylates. DctB functions as a membrane-associated protein kinase that phosphorylates DctD in response to environmental signals.</text>
</comment>
<evidence type="ECO:0000256" key="2">
    <source>
        <dbReference type="ARBA" id="ARBA00004429"/>
    </source>
</evidence>
<dbReference type="EMBL" id="AATQ01000042">
    <property type="protein sequence ID" value="EAU44585.1"/>
    <property type="molecule type" value="Genomic_DNA"/>
</dbReference>
<feature type="domain" description="Histidine kinase" evidence="19">
    <location>
        <begin position="366"/>
        <end position="580"/>
    </location>
</feature>
<dbReference type="eggNOG" id="COG4191">
    <property type="taxonomic scope" value="Bacteria"/>
</dbReference>
<keyword evidence="14 18" id="KW-0472">Membrane</keyword>
<dbReference type="InterPro" id="IPR004358">
    <property type="entry name" value="Sig_transdc_His_kin-like_C"/>
</dbReference>
<dbReference type="InterPro" id="IPR036890">
    <property type="entry name" value="HATPase_C_sf"/>
</dbReference>
<evidence type="ECO:0000256" key="11">
    <source>
        <dbReference type="ARBA" id="ARBA00022840"/>
    </source>
</evidence>
<keyword evidence="21" id="KW-1185">Reference proteome</keyword>
<dbReference type="SUPFAM" id="SSF55874">
    <property type="entry name" value="ATPase domain of HSP90 chaperone/DNA topoisomerase II/histidine kinase"/>
    <property type="match status" value="1"/>
</dbReference>
<organism evidence="20 21">
    <name type="scientific">Salipiger bermudensis (strain DSM 26914 / JCM 13377 / KCTC 12554 / HTCC2601)</name>
    <name type="common">Pelagibaca bermudensis</name>
    <dbReference type="NCBI Taxonomy" id="314265"/>
    <lineage>
        <taxon>Bacteria</taxon>
        <taxon>Pseudomonadati</taxon>
        <taxon>Pseudomonadota</taxon>
        <taxon>Alphaproteobacteria</taxon>
        <taxon>Rhodobacterales</taxon>
        <taxon>Roseobacteraceae</taxon>
        <taxon>Salipiger</taxon>
    </lineage>
</organism>
<evidence type="ECO:0000256" key="1">
    <source>
        <dbReference type="ARBA" id="ARBA00000085"/>
    </source>
</evidence>
<dbReference type="InterPro" id="IPR036097">
    <property type="entry name" value="HisK_dim/P_sf"/>
</dbReference>
<evidence type="ECO:0000256" key="8">
    <source>
        <dbReference type="ARBA" id="ARBA00022692"/>
    </source>
</evidence>
<dbReference type="Pfam" id="PF02518">
    <property type="entry name" value="HATPase_c"/>
    <property type="match status" value="1"/>
</dbReference>
<evidence type="ECO:0000256" key="3">
    <source>
        <dbReference type="ARBA" id="ARBA00012438"/>
    </source>
</evidence>
<comment type="subcellular location">
    <subcellularLocation>
        <location evidence="2">Cell inner membrane</location>
        <topology evidence="2">Multi-pass membrane protein</topology>
    </subcellularLocation>
</comment>
<sequence length="583" mass="62671">MTRTLYHSRGALLALALITTAALSGAVWHYGYVQALGPLAARGQSDLELASERLVTQLQRFREFAVLSADHPALSGLHHFGSRRAAEATLLRGADRSGAALAAYVDATGRILAASEPGLPEWVLQGEPFNRALDGALGIAHGAGPEGIDRAFYFAAPSFGIDGRVRGALIVVVDIARLEQDWRGSLPAVFFTDSGGEIFATNRSELLGWRRTGPTEVVTADGTRREVTLRDPGGHIVWQQRFSPYVPAHALRLESELPVIDMTGVLLMDTAPATRLAGLQAAVVASVVLFFGALLWLALERRRALAEANVVLEERVSARTRALQQSNIALRREIAERQEAEAALKRAQAELVQASKLSALGKMSAGISHELNQPLMAIRSFAENGTAFLDRGKQERAAENLGRISDMANRMGRIIKNLRAFAKAEPEPARRVGLAAVVESALEVLAPRIAETGTVIDWQRPETTTVVMAGEVRLGQVVINLLSNAMDAMADSETRAITIRVTRDDDGGRVMLSVRDTGPGIVDPSRIFDPFYSTKEVGAEEGMGLGLSISYGIVEGFGGRLRGENVSGGACFTVELLQAKEMA</sequence>
<evidence type="ECO:0000256" key="5">
    <source>
        <dbReference type="ARBA" id="ARBA00022519"/>
    </source>
</evidence>
<dbReference type="Gene3D" id="3.30.565.10">
    <property type="entry name" value="Histidine kinase-like ATPase, C-terminal domain"/>
    <property type="match status" value="1"/>
</dbReference>
<evidence type="ECO:0000313" key="21">
    <source>
        <dbReference type="Proteomes" id="UP000006230"/>
    </source>
</evidence>
<keyword evidence="6" id="KW-0597">Phosphoprotein</keyword>
<dbReference type="InterPro" id="IPR003661">
    <property type="entry name" value="HisK_dim/P_dom"/>
</dbReference>
<dbReference type="Gene3D" id="1.10.287.130">
    <property type="match status" value="1"/>
</dbReference>
<feature type="transmembrane region" description="Helical" evidence="18">
    <location>
        <begin position="277"/>
        <end position="299"/>
    </location>
</feature>
<dbReference type="PANTHER" id="PTHR43065:SF46">
    <property type="entry name" value="C4-DICARBOXYLATE TRANSPORT SENSOR PROTEIN DCTB"/>
    <property type="match status" value="1"/>
</dbReference>
<evidence type="ECO:0000256" key="6">
    <source>
        <dbReference type="ARBA" id="ARBA00022553"/>
    </source>
</evidence>
<evidence type="ECO:0000256" key="12">
    <source>
        <dbReference type="ARBA" id="ARBA00022989"/>
    </source>
</evidence>
<dbReference type="CDD" id="cd00082">
    <property type="entry name" value="HisKA"/>
    <property type="match status" value="1"/>
</dbReference>
<dbReference type="SMART" id="SM00387">
    <property type="entry name" value="HATPase_c"/>
    <property type="match status" value="1"/>
</dbReference>
<keyword evidence="13" id="KW-0902">Two-component regulatory system</keyword>